<dbReference type="HOGENOM" id="CLU_2142758_0_0_6"/>
<protein>
    <submittedName>
        <fullName evidence="1">Uncharacterized protein</fullName>
    </submittedName>
</protein>
<name>G9EKP8_9GAMM</name>
<keyword evidence="2" id="KW-1185">Reference proteome</keyword>
<gene>
    <name evidence="1" type="ORF">LDG_5786</name>
</gene>
<accession>G9EKP8</accession>
<sequence>MPGTACSIMEETLLKYPELRAFINSEPPNISLLKEALAYHYRLSEALFGQKMTVFQVCSYFNKVSHLQALSYNEETVKANYYKSIDSLLIMAIPKPLSIWNPILQKRNEKRR</sequence>
<dbReference type="RefSeq" id="WP_006869745.1">
    <property type="nucleotide sequence ID" value="NZ_JH413802.1"/>
</dbReference>
<reference evidence="1 2" key="1">
    <citation type="journal article" date="2011" name="BMC Genomics">
        <title>Insight into cross-talk between intra-amoebal pathogens.</title>
        <authorList>
            <person name="Gimenez G."/>
            <person name="Bertelli C."/>
            <person name="Moliner C."/>
            <person name="Robert C."/>
            <person name="Raoult D."/>
            <person name="Fournier P.E."/>
            <person name="Greub G."/>
        </authorList>
    </citation>
    <scope>NUCLEOTIDE SEQUENCE [LARGE SCALE GENOMIC DNA]</scope>
    <source>
        <strain evidence="1 2">LLAP12</strain>
    </source>
</reference>
<dbReference type="STRING" id="658187.LDG_5786"/>
<dbReference type="AlphaFoldDB" id="G9EKP8"/>
<proteinExistence type="predicted"/>
<dbReference type="Proteomes" id="UP000002770">
    <property type="component" value="Unassembled WGS sequence"/>
</dbReference>
<organism evidence="1 2">
    <name type="scientific">Legionella drancourtii LLAP12</name>
    <dbReference type="NCBI Taxonomy" id="658187"/>
    <lineage>
        <taxon>Bacteria</taxon>
        <taxon>Pseudomonadati</taxon>
        <taxon>Pseudomonadota</taxon>
        <taxon>Gammaproteobacteria</taxon>
        <taxon>Legionellales</taxon>
        <taxon>Legionellaceae</taxon>
        <taxon>Legionella</taxon>
    </lineage>
</organism>
<dbReference type="EMBL" id="JH413802">
    <property type="protein sequence ID" value="EHL32181.1"/>
    <property type="molecule type" value="Genomic_DNA"/>
</dbReference>
<evidence type="ECO:0000313" key="1">
    <source>
        <dbReference type="EMBL" id="EHL32181.1"/>
    </source>
</evidence>
<dbReference type="InParanoid" id="G9EKP8"/>
<evidence type="ECO:0000313" key="2">
    <source>
        <dbReference type="Proteomes" id="UP000002770"/>
    </source>
</evidence>